<sequence>MSWGSSCGGVASLKRGSAGDHRLVAGRGELKIDESNKKNRQEWSIKQKGVTKGILDHIGTLDEVETIAAVDFSMLKGSFKEVQSTVARKECMNPVCAKFPEKSQEFLRCSGCHIIRYWLTTMPAPGLAPQGMRLLHELPSVQTRLHRLERPPRPTTCQA</sequence>
<keyword evidence="2" id="KW-1185">Reference proteome</keyword>
<organism evidence="1 2">
    <name type="scientific">Pterulicium gracile</name>
    <dbReference type="NCBI Taxonomy" id="1884261"/>
    <lineage>
        <taxon>Eukaryota</taxon>
        <taxon>Fungi</taxon>
        <taxon>Dikarya</taxon>
        <taxon>Basidiomycota</taxon>
        <taxon>Agaricomycotina</taxon>
        <taxon>Agaricomycetes</taxon>
        <taxon>Agaricomycetidae</taxon>
        <taxon>Agaricales</taxon>
        <taxon>Pleurotineae</taxon>
        <taxon>Pterulaceae</taxon>
        <taxon>Pterulicium</taxon>
    </lineage>
</organism>
<dbReference type="Proteomes" id="UP000305067">
    <property type="component" value="Unassembled WGS sequence"/>
</dbReference>
<name>A0A5C3QJA5_9AGAR</name>
<reference evidence="1 2" key="1">
    <citation type="journal article" date="2019" name="Nat. Ecol. Evol.">
        <title>Megaphylogeny resolves global patterns of mushroom evolution.</title>
        <authorList>
            <person name="Varga T."/>
            <person name="Krizsan K."/>
            <person name="Foldi C."/>
            <person name="Dima B."/>
            <person name="Sanchez-Garcia M."/>
            <person name="Sanchez-Ramirez S."/>
            <person name="Szollosi G.J."/>
            <person name="Szarkandi J.G."/>
            <person name="Papp V."/>
            <person name="Albert L."/>
            <person name="Andreopoulos W."/>
            <person name="Angelini C."/>
            <person name="Antonin V."/>
            <person name="Barry K.W."/>
            <person name="Bougher N.L."/>
            <person name="Buchanan P."/>
            <person name="Buyck B."/>
            <person name="Bense V."/>
            <person name="Catcheside P."/>
            <person name="Chovatia M."/>
            <person name="Cooper J."/>
            <person name="Damon W."/>
            <person name="Desjardin D."/>
            <person name="Finy P."/>
            <person name="Geml J."/>
            <person name="Haridas S."/>
            <person name="Hughes K."/>
            <person name="Justo A."/>
            <person name="Karasinski D."/>
            <person name="Kautmanova I."/>
            <person name="Kiss B."/>
            <person name="Kocsube S."/>
            <person name="Kotiranta H."/>
            <person name="LaButti K.M."/>
            <person name="Lechner B.E."/>
            <person name="Liimatainen K."/>
            <person name="Lipzen A."/>
            <person name="Lukacs Z."/>
            <person name="Mihaltcheva S."/>
            <person name="Morgado L.N."/>
            <person name="Niskanen T."/>
            <person name="Noordeloos M.E."/>
            <person name="Ohm R.A."/>
            <person name="Ortiz-Santana B."/>
            <person name="Ovrebo C."/>
            <person name="Racz N."/>
            <person name="Riley R."/>
            <person name="Savchenko A."/>
            <person name="Shiryaev A."/>
            <person name="Soop K."/>
            <person name="Spirin V."/>
            <person name="Szebenyi C."/>
            <person name="Tomsovsky M."/>
            <person name="Tulloss R.E."/>
            <person name="Uehling J."/>
            <person name="Grigoriev I.V."/>
            <person name="Vagvolgyi C."/>
            <person name="Papp T."/>
            <person name="Martin F.M."/>
            <person name="Miettinen O."/>
            <person name="Hibbett D.S."/>
            <person name="Nagy L.G."/>
        </authorList>
    </citation>
    <scope>NUCLEOTIDE SEQUENCE [LARGE SCALE GENOMIC DNA]</scope>
    <source>
        <strain evidence="1 2">CBS 309.79</strain>
    </source>
</reference>
<gene>
    <name evidence="1" type="ORF">BDV98DRAFT_112609</name>
</gene>
<accession>A0A5C3QJA5</accession>
<evidence type="ECO:0000313" key="2">
    <source>
        <dbReference type="Proteomes" id="UP000305067"/>
    </source>
</evidence>
<dbReference type="EMBL" id="ML178829">
    <property type="protein sequence ID" value="TFL00339.1"/>
    <property type="molecule type" value="Genomic_DNA"/>
</dbReference>
<dbReference type="AlphaFoldDB" id="A0A5C3QJA5"/>
<protein>
    <submittedName>
        <fullName evidence="1">Uncharacterized protein</fullName>
    </submittedName>
</protein>
<proteinExistence type="predicted"/>
<evidence type="ECO:0000313" key="1">
    <source>
        <dbReference type="EMBL" id="TFL00339.1"/>
    </source>
</evidence>